<dbReference type="SUPFAM" id="SSF56529">
    <property type="entry name" value="FAH"/>
    <property type="match status" value="1"/>
</dbReference>
<proteinExistence type="predicted"/>
<name>A0A939ERL8_9HYPH</name>
<dbReference type="InterPro" id="IPR036663">
    <property type="entry name" value="Fumarylacetoacetase_C_sf"/>
</dbReference>
<keyword evidence="3" id="KW-0378">Hydrolase</keyword>
<organism evidence="3 4">
    <name type="scientific">Roseibium limicola</name>
    <dbReference type="NCBI Taxonomy" id="2816037"/>
    <lineage>
        <taxon>Bacteria</taxon>
        <taxon>Pseudomonadati</taxon>
        <taxon>Pseudomonadota</taxon>
        <taxon>Alphaproteobacteria</taxon>
        <taxon>Hyphomicrobiales</taxon>
        <taxon>Stappiaceae</taxon>
        <taxon>Roseibium</taxon>
    </lineage>
</organism>
<dbReference type="Gene3D" id="3.90.850.10">
    <property type="entry name" value="Fumarylacetoacetase-like, C-terminal domain"/>
    <property type="match status" value="1"/>
</dbReference>
<dbReference type="GO" id="GO:0008684">
    <property type="term" value="F:2-oxopent-4-enoate hydratase activity"/>
    <property type="evidence" value="ECO:0007669"/>
    <property type="project" value="TreeGrafter"/>
</dbReference>
<dbReference type="Proteomes" id="UP000664779">
    <property type="component" value="Unassembled WGS sequence"/>
</dbReference>
<sequence>MARTIEAEKLSHARKTGRIIARSDLARVVAPTVAYEVQDEILKSVGGRVGAWKIGGTAAPALKTIGLDAPFFSPVLSTSVFNNDTDVAIAEIHKPLAEVEFAFRLKGDLVAGRSDYSPDDIRAAVGSVHPSLEIVACRVEGGVAGLGMGAIADLGVNGAVVIGEELSAPSIAHLTSVPVKLAVNDKIEAAGTAKQLVWDHPSDALMWLANHPLRSRDLRAGEYILTGTCTGVRPLENSDQIRGDFGAGGTVACRIRLV</sequence>
<dbReference type="EMBL" id="JAFLNF010000008">
    <property type="protein sequence ID" value="MBO0347040.1"/>
    <property type="molecule type" value="Genomic_DNA"/>
</dbReference>
<dbReference type="PANTHER" id="PTHR30143">
    <property type="entry name" value="ACID HYDRATASE"/>
    <property type="match status" value="1"/>
</dbReference>
<feature type="domain" description="Fumarylacetoacetase-like C-terminal" evidence="2">
    <location>
        <begin position="78"/>
        <end position="252"/>
    </location>
</feature>
<comment type="caution">
    <text evidence="3">The sequence shown here is derived from an EMBL/GenBank/DDBJ whole genome shotgun (WGS) entry which is preliminary data.</text>
</comment>
<gene>
    <name evidence="3" type="ORF">J0X15_17570</name>
</gene>
<evidence type="ECO:0000313" key="4">
    <source>
        <dbReference type="Proteomes" id="UP000664779"/>
    </source>
</evidence>
<dbReference type="InterPro" id="IPR011234">
    <property type="entry name" value="Fumarylacetoacetase-like_C"/>
</dbReference>
<dbReference type="PANTHER" id="PTHR30143:SF0">
    <property type="entry name" value="2-KETO-4-PENTENOATE HYDRATASE"/>
    <property type="match status" value="1"/>
</dbReference>
<evidence type="ECO:0000256" key="1">
    <source>
        <dbReference type="ARBA" id="ARBA00023239"/>
    </source>
</evidence>
<keyword evidence="1" id="KW-0456">Lyase</keyword>
<protein>
    <submittedName>
        <fullName evidence="3">Fumarylacetoacetate hydrolase family protein</fullName>
    </submittedName>
</protein>
<evidence type="ECO:0000259" key="2">
    <source>
        <dbReference type="Pfam" id="PF01557"/>
    </source>
</evidence>
<dbReference type="GO" id="GO:0005737">
    <property type="term" value="C:cytoplasm"/>
    <property type="evidence" value="ECO:0007669"/>
    <property type="project" value="TreeGrafter"/>
</dbReference>
<dbReference type="InterPro" id="IPR050772">
    <property type="entry name" value="Hydratase-Decarb/MhpD_sf"/>
</dbReference>
<dbReference type="Pfam" id="PF01557">
    <property type="entry name" value="FAA_hydrolase"/>
    <property type="match status" value="1"/>
</dbReference>
<dbReference type="RefSeq" id="WP_206943553.1">
    <property type="nucleotide sequence ID" value="NZ_JAFLNF010000008.1"/>
</dbReference>
<reference evidence="3" key="1">
    <citation type="submission" date="2021-03" db="EMBL/GenBank/DDBJ databases">
        <title>Roseibium sp. CAU 1637 isolated from Incheon.</title>
        <authorList>
            <person name="Kim W."/>
        </authorList>
    </citation>
    <scope>NUCLEOTIDE SEQUENCE</scope>
    <source>
        <strain evidence="3">CAU 1637</strain>
    </source>
</reference>
<dbReference type="AlphaFoldDB" id="A0A939ERL8"/>
<keyword evidence="4" id="KW-1185">Reference proteome</keyword>
<evidence type="ECO:0000313" key="3">
    <source>
        <dbReference type="EMBL" id="MBO0347040.1"/>
    </source>
</evidence>
<dbReference type="GO" id="GO:0016787">
    <property type="term" value="F:hydrolase activity"/>
    <property type="evidence" value="ECO:0007669"/>
    <property type="project" value="UniProtKB-KW"/>
</dbReference>
<accession>A0A939ERL8</accession>